<keyword evidence="6" id="KW-0808">Transferase</keyword>
<proteinExistence type="inferred from homology"/>
<evidence type="ECO:0000256" key="1">
    <source>
        <dbReference type="ARBA" id="ARBA00001275"/>
    </source>
</evidence>
<dbReference type="eggNOG" id="COG0058">
    <property type="taxonomic scope" value="Bacteria"/>
</dbReference>
<dbReference type="PANTHER" id="PTHR42655">
    <property type="entry name" value="GLYCOGEN PHOSPHORYLASE"/>
    <property type="match status" value="1"/>
</dbReference>
<dbReference type="AlphaFoldDB" id="C2MDF2"/>
<dbReference type="Gene3D" id="3.40.50.2000">
    <property type="entry name" value="Glycogen Phosphorylase B"/>
    <property type="match status" value="3"/>
</dbReference>
<comment type="caution">
    <text evidence="6">The sequence shown here is derived from an EMBL/GenBank/DDBJ whole genome shotgun (WGS) entry which is preliminary data.</text>
</comment>
<dbReference type="GO" id="GO:0005975">
    <property type="term" value="P:carbohydrate metabolic process"/>
    <property type="evidence" value="ECO:0007669"/>
    <property type="project" value="InterPro"/>
</dbReference>
<evidence type="ECO:0000256" key="2">
    <source>
        <dbReference type="ARBA" id="ARBA00006047"/>
    </source>
</evidence>
<feature type="modified residue" description="N6-(pyridoxal phosphate)lysine" evidence="4">
    <location>
        <position position="607"/>
    </location>
</feature>
<evidence type="ECO:0000256" key="4">
    <source>
        <dbReference type="PIRSR" id="PIRSR000460-1"/>
    </source>
</evidence>
<gene>
    <name evidence="6" type="primary">glgP</name>
    <name evidence="6" type="ORF">PORUE0001_1447</name>
</gene>
<dbReference type="GO" id="GO:0008184">
    <property type="term" value="F:glycogen phosphorylase activity"/>
    <property type="evidence" value="ECO:0007669"/>
    <property type="project" value="InterPro"/>
</dbReference>
<keyword evidence="4" id="KW-0663">Pyridoxal phosphate</keyword>
<evidence type="ECO:0000259" key="5">
    <source>
        <dbReference type="Pfam" id="PF11897"/>
    </source>
</evidence>
<dbReference type="RefSeq" id="WP_007365885.1">
    <property type="nucleotide sequence ID" value="NZ_ACLR01000183.1"/>
</dbReference>
<dbReference type="InterPro" id="IPR024517">
    <property type="entry name" value="Glycogen_phosphorylase_DUF3417"/>
</dbReference>
<feature type="domain" description="DUF3417" evidence="5">
    <location>
        <begin position="21"/>
        <end position="122"/>
    </location>
</feature>
<reference evidence="6 7" key="1">
    <citation type="submission" date="2009-04" db="EMBL/GenBank/DDBJ databases">
        <authorList>
            <person name="Sebastian Y."/>
            <person name="Madupu R."/>
            <person name="Durkin A.S."/>
            <person name="Torralba M."/>
            <person name="Methe B."/>
            <person name="Sutton G.G."/>
            <person name="Strausberg R.L."/>
            <person name="Nelson K.E."/>
        </authorList>
    </citation>
    <scope>NUCLEOTIDE SEQUENCE [LARGE SCALE GENOMIC DNA]</scope>
    <source>
        <strain evidence="6 7">60-3</strain>
    </source>
</reference>
<dbReference type="PIRSF" id="PIRSF000460">
    <property type="entry name" value="Pprylas_GlgP"/>
    <property type="match status" value="1"/>
</dbReference>
<keyword evidence="3" id="KW-0021">Allosteric enzyme</keyword>
<name>C2MDF2_9PORP</name>
<dbReference type="PANTHER" id="PTHR42655:SF1">
    <property type="entry name" value="GLYCOGEN PHOSPHORYLASE"/>
    <property type="match status" value="1"/>
</dbReference>
<dbReference type="GO" id="GO:0030170">
    <property type="term" value="F:pyridoxal phosphate binding"/>
    <property type="evidence" value="ECO:0007669"/>
    <property type="project" value="InterPro"/>
</dbReference>
<dbReference type="InterPro" id="IPR000811">
    <property type="entry name" value="Glyco_trans_35"/>
</dbReference>
<evidence type="ECO:0000256" key="3">
    <source>
        <dbReference type="ARBA" id="ARBA00022533"/>
    </source>
</evidence>
<dbReference type="STRING" id="596327.PORUE0001_1447"/>
<dbReference type="OrthoDB" id="9760804at2"/>
<dbReference type="NCBIfam" id="TIGR02094">
    <property type="entry name" value="more_P_ylases"/>
    <property type="match status" value="1"/>
</dbReference>
<dbReference type="EMBL" id="ACLR01000183">
    <property type="protein sequence ID" value="EEK16278.1"/>
    <property type="molecule type" value="Genomic_DNA"/>
</dbReference>
<accession>C2MDF2</accession>
<dbReference type="Pfam" id="PF11897">
    <property type="entry name" value="DUF3417"/>
    <property type="match status" value="1"/>
</dbReference>
<dbReference type="Pfam" id="PF00343">
    <property type="entry name" value="Phosphorylase"/>
    <property type="match status" value="1"/>
</dbReference>
<evidence type="ECO:0000313" key="6">
    <source>
        <dbReference type="EMBL" id="EEK16278.1"/>
    </source>
</evidence>
<protein>
    <submittedName>
        <fullName evidence="6">Alpha-glucan phosphorylase</fullName>
        <ecNumber evidence="6">2.4.1.1</ecNumber>
    </submittedName>
</protein>
<keyword evidence="7" id="KW-1185">Reference proteome</keyword>
<keyword evidence="6" id="KW-0328">Glycosyltransferase</keyword>
<comment type="catalytic activity">
    <reaction evidence="1">
        <text>[(1-&gt;4)-alpha-D-glucosyl](n) + phosphate = [(1-&gt;4)-alpha-D-glucosyl](n-1) + alpha-D-glucose 1-phosphate</text>
        <dbReference type="Rhea" id="RHEA:41732"/>
        <dbReference type="Rhea" id="RHEA-COMP:9584"/>
        <dbReference type="Rhea" id="RHEA-COMP:9586"/>
        <dbReference type="ChEBI" id="CHEBI:15444"/>
        <dbReference type="ChEBI" id="CHEBI:43474"/>
        <dbReference type="ChEBI" id="CHEBI:58601"/>
        <dbReference type="EC" id="2.4.1.1"/>
    </reaction>
</comment>
<dbReference type="InterPro" id="IPR011834">
    <property type="entry name" value="Agluc_phsphrylas"/>
</dbReference>
<comment type="similarity">
    <text evidence="2">Belongs to the glycogen phosphorylase family.</text>
</comment>
<dbReference type="Proteomes" id="UP000003303">
    <property type="component" value="Unassembled WGS sequence"/>
</dbReference>
<dbReference type="EC" id="2.4.1.1" evidence="6"/>
<evidence type="ECO:0000313" key="7">
    <source>
        <dbReference type="Proteomes" id="UP000003303"/>
    </source>
</evidence>
<organism evidence="6 7">
    <name type="scientific">Porphyromonas uenonis 60-3</name>
    <dbReference type="NCBI Taxonomy" id="596327"/>
    <lineage>
        <taxon>Bacteria</taxon>
        <taxon>Pseudomonadati</taxon>
        <taxon>Bacteroidota</taxon>
        <taxon>Bacteroidia</taxon>
        <taxon>Bacteroidales</taxon>
        <taxon>Porphyromonadaceae</taxon>
        <taxon>Porphyromonas</taxon>
    </lineage>
</organism>
<dbReference type="InterPro" id="IPR052182">
    <property type="entry name" value="Glycogen/Maltodextrin_Phosph"/>
</dbReference>
<dbReference type="SUPFAM" id="SSF53756">
    <property type="entry name" value="UDP-Glycosyltransferase/glycogen phosphorylase"/>
    <property type="match status" value="1"/>
</dbReference>
<sequence length="857" mass="98060">MIPQYKCNPPQWTEIYSQSNLPAELQSLRALTMNLWWSWQPRAIRLFQSIDPELWAQTDGNPCWMLHLLGAERIAELCQDQHFLAEVQALYDELQAYLQERPDETRPSVAYFCMEYGISNTLHIYSGGLGILAGDYVKEASDSNVRLTAVGLLYRYGYFTQSLDPSGNQVAHYVPQNFHNLPLEPVLNERGERLTLHLEMASLPVACQVWRVPVGRVSLYLLDTDVPENGDLAKSITHSLYGGDWENRLRQEYLLGIGGTMLLKQLGITCDVYHMNEGHAAFMNVERLVNLVEDRGLPCDVALEVVRASSLYTVHTPVPAGHDYFEDALIDRYFTPFYSRLGISRDEFIQLGKDSHGSGGKFSMSVLALHTSQEANGVSKLHGDVSKRMFAPVWEGFFPEESHVSYVTNGVHLPTWAAPEWQQFFVRHFGADYLNHQSQEEMWARIMSVPSEDIRQIRQCLKRRLIQHIQSTIIKTHGEIGLPPQLAKATLDELQERALYIGFSRRFATYKRAHLLFEDLETLAKILDNEERPVRFIFAGKAHPADGGGQALIKRIIEVSRMPQFVGKIIFLPDYDIALAKTLIPGVDVWLNNPTRLMEASGTSGEKAEMNGVLNLSVLDGWWYEGYKEGAGWALSAERTYTDQHLQDQLDAMTIYQLIEQEIVPTYYADMPTGCSDRWVDYIKRSMLYIAPHFTMRRMLDDYYERLYNKLAVRSELLEHQGYQQARDIVAWKQRVAATWDTITVQEATFEGVMREPNYNGQHSDPTFRVTIDAGQVEAELVAELIVTTRDDLTGEVQYVGKDLFHEVMPRMGTTRTYELTVPSAQPGKYQIAVRLRPYLPELPHLMDFAYVRWISF</sequence>